<protein>
    <recommendedName>
        <fullName evidence="2">GST N-terminal domain-containing protein</fullName>
    </recommendedName>
</protein>
<dbReference type="PANTHER" id="PTHR44051:SF9">
    <property type="entry name" value="GLUTATHIONE S-TRANSFERASE 1"/>
    <property type="match status" value="1"/>
</dbReference>
<evidence type="ECO:0000259" key="2">
    <source>
        <dbReference type="PROSITE" id="PS50404"/>
    </source>
</evidence>
<evidence type="ECO:0000256" key="1">
    <source>
        <dbReference type="ARBA" id="ARBA00007409"/>
    </source>
</evidence>
<dbReference type="Proteomes" id="UP001305779">
    <property type="component" value="Unassembled WGS sequence"/>
</dbReference>
<dbReference type="SUPFAM" id="SSF52833">
    <property type="entry name" value="Thioredoxin-like"/>
    <property type="match status" value="1"/>
</dbReference>
<dbReference type="CDD" id="cd03046">
    <property type="entry name" value="GST_N_GTT1_like"/>
    <property type="match status" value="1"/>
</dbReference>
<dbReference type="SUPFAM" id="SSF47616">
    <property type="entry name" value="GST C-terminal domain-like"/>
    <property type="match status" value="1"/>
</dbReference>
<comment type="caution">
    <text evidence="3">The sequence shown here is derived from an EMBL/GenBank/DDBJ whole genome shotgun (WGS) entry which is preliminary data.</text>
</comment>
<dbReference type="PROSITE" id="PS50404">
    <property type="entry name" value="GST_NTER"/>
    <property type="match status" value="1"/>
</dbReference>
<dbReference type="Pfam" id="PF02798">
    <property type="entry name" value="GST_N"/>
    <property type="match status" value="1"/>
</dbReference>
<proteinExistence type="inferred from homology"/>
<feature type="domain" description="GST N-terminal" evidence="2">
    <location>
        <begin position="13"/>
        <end position="99"/>
    </location>
</feature>
<sequence length="247" mass="27825">MAHVSGSPALDDMADITVHWLEKSRAQRLVWMLEECKARYNIKTYKRVNHKAPPEMREVHPLGKSPILTIQPPKQVRALVMAESGAIFEYLVDHYGPHLRPKRFQDGQESTLCGETESWLRYRYYMHYTEGSLMSLLMRIHTLEGAKGGNDSAELTLKHELSDVKIHLSFLESQLNSAPEAGLYLCGKDLTAADIMISFPLQVLQSTVGLEEYPGLRAYVARLTGRTSYKAAVEKAETASGERYGLV</sequence>
<dbReference type="Gene3D" id="3.40.30.10">
    <property type="entry name" value="Glutaredoxin"/>
    <property type="match status" value="1"/>
</dbReference>
<keyword evidence="4" id="KW-1185">Reference proteome</keyword>
<dbReference type="InterPro" id="IPR004045">
    <property type="entry name" value="Glutathione_S-Trfase_N"/>
</dbReference>
<comment type="similarity">
    <text evidence="1">Belongs to the GST superfamily.</text>
</comment>
<dbReference type="SFLD" id="SFLDS00019">
    <property type="entry name" value="Glutathione_Transferase_(cytos"/>
    <property type="match status" value="1"/>
</dbReference>
<dbReference type="EMBL" id="JAXOVC010000004">
    <property type="protein sequence ID" value="KAK4502136.1"/>
    <property type="molecule type" value="Genomic_DNA"/>
</dbReference>
<dbReference type="InterPro" id="IPR040079">
    <property type="entry name" value="Glutathione_S-Trfase"/>
</dbReference>
<reference evidence="3 4" key="1">
    <citation type="journal article" date="2023" name="G3 (Bethesda)">
        <title>A chromosome-level genome assembly of Zasmidium syzygii isolated from banana leaves.</title>
        <authorList>
            <person name="van Westerhoven A.C."/>
            <person name="Mehrabi R."/>
            <person name="Talebi R."/>
            <person name="Steentjes M.B.F."/>
            <person name="Corcolon B."/>
            <person name="Chong P.A."/>
            <person name="Kema G.H.J."/>
            <person name="Seidl M.F."/>
        </authorList>
    </citation>
    <scope>NUCLEOTIDE SEQUENCE [LARGE SCALE GENOMIC DNA]</scope>
    <source>
        <strain evidence="3 4">P124</strain>
    </source>
</reference>
<evidence type="ECO:0000313" key="4">
    <source>
        <dbReference type="Proteomes" id="UP001305779"/>
    </source>
</evidence>
<dbReference type="InterPro" id="IPR036249">
    <property type="entry name" value="Thioredoxin-like_sf"/>
</dbReference>
<dbReference type="SFLD" id="SFLDG00358">
    <property type="entry name" value="Main_(cytGST)"/>
    <property type="match status" value="1"/>
</dbReference>
<accession>A0ABR0ELJ1</accession>
<organism evidence="3 4">
    <name type="scientific">Zasmidium cellare</name>
    <name type="common">Wine cellar mold</name>
    <name type="synonym">Racodium cellare</name>
    <dbReference type="NCBI Taxonomy" id="395010"/>
    <lineage>
        <taxon>Eukaryota</taxon>
        <taxon>Fungi</taxon>
        <taxon>Dikarya</taxon>
        <taxon>Ascomycota</taxon>
        <taxon>Pezizomycotina</taxon>
        <taxon>Dothideomycetes</taxon>
        <taxon>Dothideomycetidae</taxon>
        <taxon>Mycosphaerellales</taxon>
        <taxon>Mycosphaerellaceae</taxon>
        <taxon>Zasmidium</taxon>
    </lineage>
</organism>
<gene>
    <name evidence="3" type="ORF">PRZ48_005559</name>
</gene>
<dbReference type="PANTHER" id="PTHR44051">
    <property type="entry name" value="GLUTATHIONE S-TRANSFERASE-RELATED"/>
    <property type="match status" value="1"/>
</dbReference>
<evidence type="ECO:0000313" key="3">
    <source>
        <dbReference type="EMBL" id="KAK4502136.1"/>
    </source>
</evidence>
<dbReference type="Gene3D" id="1.20.1050.10">
    <property type="match status" value="1"/>
</dbReference>
<name>A0ABR0ELJ1_ZASCE</name>
<dbReference type="InterPro" id="IPR036282">
    <property type="entry name" value="Glutathione-S-Trfase_C_sf"/>
</dbReference>